<dbReference type="Proteomes" id="UP000324897">
    <property type="component" value="Chromosome 6"/>
</dbReference>
<gene>
    <name evidence="1" type="ORF">EJB05_03214</name>
</gene>
<evidence type="ECO:0000313" key="1">
    <source>
        <dbReference type="EMBL" id="TVU51770.1"/>
    </source>
</evidence>
<dbReference type="EMBL" id="RWGY01000002">
    <property type="protein sequence ID" value="TVU51770.1"/>
    <property type="molecule type" value="Genomic_DNA"/>
</dbReference>
<protein>
    <submittedName>
        <fullName evidence="1">Uncharacterized protein</fullName>
    </submittedName>
</protein>
<organism evidence="1 2">
    <name type="scientific">Eragrostis curvula</name>
    <name type="common">weeping love grass</name>
    <dbReference type="NCBI Taxonomy" id="38414"/>
    <lineage>
        <taxon>Eukaryota</taxon>
        <taxon>Viridiplantae</taxon>
        <taxon>Streptophyta</taxon>
        <taxon>Embryophyta</taxon>
        <taxon>Tracheophyta</taxon>
        <taxon>Spermatophyta</taxon>
        <taxon>Magnoliopsida</taxon>
        <taxon>Liliopsida</taxon>
        <taxon>Poales</taxon>
        <taxon>Poaceae</taxon>
        <taxon>PACMAD clade</taxon>
        <taxon>Chloridoideae</taxon>
        <taxon>Eragrostideae</taxon>
        <taxon>Eragrostidinae</taxon>
        <taxon>Eragrostis</taxon>
    </lineage>
</organism>
<keyword evidence="2" id="KW-1185">Reference proteome</keyword>
<name>A0A5J9WXX7_9POAL</name>
<comment type="caution">
    <text evidence="1">The sequence shown here is derived from an EMBL/GenBank/DDBJ whole genome shotgun (WGS) entry which is preliminary data.</text>
</comment>
<proteinExistence type="predicted"/>
<evidence type="ECO:0000313" key="2">
    <source>
        <dbReference type="Proteomes" id="UP000324897"/>
    </source>
</evidence>
<reference evidence="1 2" key="1">
    <citation type="journal article" date="2019" name="Sci. Rep.">
        <title>A high-quality genome of Eragrostis curvula grass provides insights into Poaceae evolution and supports new strategies to enhance forage quality.</title>
        <authorList>
            <person name="Carballo J."/>
            <person name="Santos B.A.C.M."/>
            <person name="Zappacosta D."/>
            <person name="Garbus I."/>
            <person name="Selva J.P."/>
            <person name="Gallo C.A."/>
            <person name="Diaz A."/>
            <person name="Albertini E."/>
            <person name="Caccamo M."/>
            <person name="Echenique V."/>
        </authorList>
    </citation>
    <scope>NUCLEOTIDE SEQUENCE [LARGE SCALE GENOMIC DNA]</scope>
    <source>
        <strain evidence="2">cv. Victoria</strain>
        <tissue evidence="1">Leaf</tissue>
    </source>
</reference>
<dbReference type="Gramene" id="TVU51770">
    <property type="protein sequence ID" value="TVU51770"/>
    <property type="gene ID" value="EJB05_03214"/>
</dbReference>
<feature type="non-terminal residue" evidence="1">
    <location>
        <position position="1"/>
    </location>
</feature>
<sequence>PSYGNALPADGASRLGRAGICAAVASRQGKARQA</sequence>
<dbReference type="AlphaFoldDB" id="A0A5J9WXX7"/>
<accession>A0A5J9WXX7</accession>